<dbReference type="WBParaSite" id="RSKR_0000619100.1">
    <property type="protein sequence ID" value="RSKR_0000619100.1"/>
    <property type="gene ID" value="RSKR_0000619100"/>
</dbReference>
<proteinExistence type="predicted"/>
<name>A0AC35U0B4_9BILA</name>
<dbReference type="Proteomes" id="UP000095286">
    <property type="component" value="Unplaced"/>
</dbReference>
<protein>
    <submittedName>
        <fullName evidence="2">Triple QxxK/R motif-containing protein</fullName>
    </submittedName>
</protein>
<evidence type="ECO:0000313" key="1">
    <source>
        <dbReference type="Proteomes" id="UP000095286"/>
    </source>
</evidence>
<evidence type="ECO:0000313" key="2">
    <source>
        <dbReference type="WBParaSite" id="RSKR_0000619100.1"/>
    </source>
</evidence>
<accession>A0AC35U0B4</accession>
<sequence>MSEQIEVNVIKRHYETEEEYQALNLTADNTALLYFGVLFSTFAVSLVLYLVLVKYLALYEPTPKKKVGVDELEQIKRIAVTSDLANQIEKQMKKCFGEMKIHIVGGKNTYFGKMDHTKEFYYKANCD</sequence>
<organism evidence="1 2">
    <name type="scientific">Rhabditophanes sp. KR3021</name>
    <dbReference type="NCBI Taxonomy" id="114890"/>
    <lineage>
        <taxon>Eukaryota</taxon>
        <taxon>Metazoa</taxon>
        <taxon>Ecdysozoa</taxon>
        <taxon>Nematoda</taxon>
        <taxon>Chromadorea</taxon>
        <taxon>Rhabditida</taxon>
        <taxon>Tylenchina</taxon>
        <taxon>Panagrolaimomorpha</taxon>
        <taxon>Strongyloidoidea</taxon>
        <taxon>Alloionematidae</taxon>
        <taxon>Rhabditophanes</taxon>
    </lineage>
</organism>
<reference evidence="2" key="1">
    <citation type="submission" date="2016-11" db="UniProtKB">
        <authorList>
            <consortium name="WormBaseParasite"/>
        </authorList>
    </citation>
    <scope>IDENTIFICATION</scope>
    <source>
        <strain evidence="2">KR3021</strain>
    </source>
</reference>